<dbReference type="Gene3D" id="6.10.150.10">
    <property type="match status" value="1"/>
</dbReference>
<dbReference type="PANTHER" id="PTHR22793:SF6">
    <property type="entry name" value="MYOCARDIN-RELATED TRANSCRIPTION FACTOR A"/>
    <property type="match status" value="1"/>
</dbReference>
<evidence type="ECO:0000313" key="6">
    <source>
        <dbReference type="EMBL" id="MEQ2172975.1"/>
    </source>
</evidence>
<evidence type="ECO:0000313" key="7">
    <source>
        <dbReference type="Proteomes" id="UP001476798"/>
    </source>
</evidence>
<organism evidence="6 7">
    <name type="scientific">Goodea atripinnis</name>
    <dbReference type="NCBI Taxonomy" id="208336"/>
    <lineage>
        <taxon>Eukaryota</taxon>
        <taxon>Metazoa</taxon>
        <taxon>Chordata</taxon>
        <taxon>Craniata</taxon>
        <taxon>Vertebrata</taxon>
        <taxon>Euteleostomi</taxon>
        <taxon>Actinopterygii</taxon>
        <taxon>Neopterygii</taxon>
        <taxon>Teleostei</taxon>
        <taxon>Neoteleostei</taxon>
        <taxon>Acanthomorphata</taxon>
        <taxon>Ovalentaria</taxon>
        <taxon>Atherinomorphae</taxon>
        <taxon>Cyprinodontiformes</taxon>
        <taxon>Goodeidae</taxon>
        <taxon>Goodea</taxon>
    </lineage>
</organism>
<evidence type="ECO:0000256" key="5">
    <source>
        <dbReference type="RuleBase" id="RU301113"/>
    </source>
</evidence>
<evidence type="ECO:0000256" key="4">
    <source>
        <dbReference type="PROSITE-ProRule" id="PRU00401"/>
    </source>
</evidence>
<dbReference type="Pfam" id="PF02755">
    <property type="entry name" value="RPEL"/>
    <property type="match status" value="1"/>
</dbReference>
<keyword evidence="7" id="KW-1185">Reference proteome</keyword>
<dbReference type="PROSITE" id="PS51073">
    <property type="entry name" value="RPEL"/>
    <property type="match status" value="1"/>
</dbReference>
<dbReference type="PANTHER" id="PTHR22793">
    <property type="entry name" value="MYOCARDIN-RELATED TRANSCRIPTION FACTOR-RELATED"/>
    <property type="match status" value="1"/>
</dbReference>
<dbReference type="InterPro" id="IPR004018">
    <property type="entry name" value="RPEL_repeat"/>
</dbReference>
<gene>
    <name evidence="6" type="ORF">GOODEAATRI_026896</name>
</gene>
<sequence length="146" mass="16868">MYINRHTAMLIPSVLFSQSMSLFFQHLRAHLPSTSRDRAWNKHRPSIVIKGRIGVGQNVLRQSGCTSWMFRIPFFLLKNLLVCFVYSLEKSAKPLLQAKQLQQKKVRLANDLNNKIAHRPGPMELIHKNILPVDSCFKQVIVGKQY</sequence>
<name>A0ABV0NNL2_9TELE</name>
<evidence type="ECO:0000256" key="1">
    <source>
        <dbReference type="ARBA" id="ARBA00004123"/>
    </source>
</evidence>
<keyword evidence="2 5" id="KW-0677">Repeat</keyword>
<dbReference type="InterPro" id="IPR043451">
    <property type="entry name" value="Myocardin-like"/>
</dbReference>
<comment type="caution">
    <text evidence="6">The sequence shown here is derived from an EMBL/GenBank/DDBJ whole genome shotgun (WGS) entry which is preliminary data.</text>
</comment>
<comment type="subcellular location">
    <subcellularLocation>
        <location evidence="1">Nucleus</location>
    </subcellularLocation>
</comment>
<comment type="similarity">
    <text evidence="5">Belongs to the phosphatase and actin regulator family.</text>
</comment>
<dbReference type="Proteomes" id="UP001476798">
    <property type="component" value="Unassembled WGS sequence"/>
</dbReference>
<protein>
    <recommendedName>
        <fullName evidence="5">Phosphatase and actin regulator</fullName>
    </recommendedName>
</protein>
<comment type="subunit">
    <text evidence="5">Binds PPP1CA and actin.</text>
</comment>
<evidence type="ECO:0000256" key="2">
    <source>
        <dbReference type="ARBA" id="ARBA00022737"/>
    </source>
</evidence>
<reference evidence="6 7" key="1">
    <citation type="submission" date="2021-06" db="EMBL/GenBank/DDBJ databases">
        <authorList>
            <person name="Palmer J.M."/>
        </authorList>
    </citation>
    <scope>NUCLEOTIDE SEQUENCE [LARGE SCALE GENOMIC DNA]</scope>
    <source>
        <strain evidence="6 7">GA_2019</strain>
        <tissue evidence="6">Muscle</tissue>
    </source>
</reference>
<dbReference type="SMART" id="SM00707">
    <property type="entry name" value="RPEL"/>
    <property type="match status" value="1"/>
</dbReference>
<keyword evidence="5" id="KW-0009">Actin-binding</keyword>
<accession>A0ABV0NNL2</accession>
<proteinExistence type="inferred from homology"/>
<feature type="repeat" description="RPEL" evidence="4">
    <location>
        <begin position="110"/>
        <end position="135"/>
    </location>
</feature>
<dbReference type="EMBL" id="JAHRIO010043391">
    <property type="protein sequence ID" value="MEQ2172975.1"/>
    <property type="molecule type" value="Genomic_DNA"/>
</dbReference>
<keyword evidence="3" id="KW-0539">Nucleus</keyword>
<evidence type="ECO:0000256" key="3">
    <source>
        <dbReference type="ARBA" id="ARBA00023242"/>
    </source>
</evidence>